<dbReference type="AlphaFoldDB" id="A0A3B0ZKG6"/>
<dbReference type="EMBL" id="UOFQ01000143">
    <property type="protein sequence ID" value="VAW89600.1"/>
    <property type="molecule type" value="Genomic_DNA"/>
</dbReference>
<name>A0A3B0ZKG6_9ZZZZ</name>
<sequence>MKRIIYSSVVVLAFTCSPLLANTLTVTVKENSSKAGEIRAALFNKADGFPKETVYQRRPCK</sequence>
<evidence type="ECO:0000313" key="1">
    <source>
        <dbReference type="EMBL" id="VAW89600.1"/>
    </source>
</evidence>
<reference evidence="1" key="1">
    <citation type="submission" date="2018-06" db="EMBL/GenBank/DDBJ databases">
        <authorList>
            <person name="Zhirakovskaya E."/>
        </authorList>
    </citation>
    <scope>NUCLEOTIDE SEQUENCE</scope>
</reference>
<protein>
    <submittedName>
        <fullName evidence="1">Uncharacterized protein</fullName>
    </submittedName>
</protein>
<organism evidence="1">
    <name type="scientific">hydrothermal vent metagenome</name>
    <dbReference type="NCBI Taxonomy" id="652676"/>
    <lineage>
        <taxon>unclassified sequences</taxon>
        <taxon>metagenomes</taxon>
        <taxon>ecological metagenomes</taxon>
    </lineage>
</organism>
<accession>A0A3B0ZKG6</accession>
<proteinExistence type="predicted"/>
<gene>
    <name evidence="1" type="ORF">MNBD_GAMMA17-398</name>
</gene>